<sequence length="75" mass="8279">MARGLRLNIRLIPCSSHSNAHFPFKPQQPVQVSMDHFSAQCTNPFRQSDEATGQVPRWVTIPDSSSLWSSLGGAV</sequence>
<dbReference type="AlphaFoldDB" id="A0A7T8QVC9"/>
<organism evidence="1 2">
    <name type="scientific">Caligus rogercresseyi</name>
    <name type="common">Sea louse</name>
    <dbReference type="NCBI Taxonomy" id="217165"/>
    <lineage>
        <taxon>Eukaryota</taxon>
        <taxon>Metazoa</taxon>
        <taxon>Ecdysozoa</taxon>
        <taxon>Arthropoda</taxon>
        <taxon>Crustacea</taxon>
        <taxon>Multicrustacea</taxon>
        <taxon>Hexanauplia</taxon>
        <taxon>Copepoda</taxon>
        <taxon>Siphonostomatoida</taxon>
        <taxon>Caligidae</taxon>
        <taxon>Caligus</taxon>
    </lineage>
</organism>
<evidence type="ECO:0000313" key="2">
    <source>
        <dbReference type="Proteomes" id="UP000595437"/>
    </source>
</evidence>
<proteinExistence type="predicted"/>
<protein>
    <submittedName>
        <fullName evidence="1">Uncharacterized protein</fullName>
    </submittedName>
</protein>
<accession>A0A7T8QVC9</accession>
<evidence type="ECO:0000313" key="1">
    <source>
        <dbReference type="EMBL" id="QQP56391.1"/>
    </source>
</evidence>
<dbReference type="EMBL" id="CP045890">
    <property type="protein sequence ID" value="QQP56391.1"/>
    <property type="molecule type" value="Genomic_DNA"/>
</dbReference>
<name>A0A7T8QVC9_CALRO</name>
<reference evidence="2" key="1">
    <citation type="submission" date="2021-01" db="EMBL/GenBank/DDBJ databases">
        <title>Caligus Genome Assembly.</title>
        <authorList>
            <person name="Gallardo-Escarate C."/>
        </authorList>
    </citation>
    <scope>NUCLEOTIDE SEQUENCE [LARGE SCALE GENOMIC DNA]</scope>
</reference>
<gene>
    <name evidence="1" type="ORF">FKW44_001035</name>
</gene>
<keyword evidence="2" id="KW-1185">Reference proteome</keyword>
<dbReference type="Proteomes" id="UP000595437">
    <property type="component" value="Chromosome 1"/>
</dbReference>